<keyword evidence="3" id="KW-1185">Reference proteome</keyword>
<name>A0ABW7R398_9ACTN</name>
<proteinExistence type="predicted"/>
<reference evidence="2 3" key="1">
    <citation type="submission" date="2024-10" db="EMBL/GenBank/DDBJ databases">
        <title>The Natural Products Discovery Center: Release of the First 8490 Sequenced Strains for Exploring Actinobacteria Biosynthetic Diversity.</title>
        <authorList>
            <person name="Kalkreuter E."/>
            <person name="Kautsar S.A."/>
            <person name="Yang D."/>
            <person name="Bader C.D."/>
            <person name="Teijaro C.N."/>
            <person name="Fluegel L."/>
            <person name="Davis C.M."/>
            <person name="Simpson J.R."/>
            <person name="Lauterbach L."/>
            <person name="Steele A.D."/>
            <person name="Gui C."/>
            <person name="Meng S."/>
            <person name="Li G."/>
            <person name="Viehrig K."/>
            <person name="Ye F."/>
            <person name="Su P."/>
            <person name="Kiefer A.F."/>
            <person name="Nichols A."/>
            <person name="Cepeda A.J."/>
            <person name="Yan W."/>
            <person name="Fan B."/>
            <person name="Jiang Y."/>
            <person name="Adhikari A."/>
            <person name="Zheng C.-J."/>
            <person name="Schuster L."/>
            <person name="Cowan T.M."/>
            <person name="Smanski M.J."/>
            <person name="Chevrette M.G."/>
            <person name="De Carvalho L.P.S."/>
            <person name="Shen B."/>
        </authorList>
    </citation>
    <scope>NUCLEOTIDE SEQUENCE [LARGE SCALE GENOMIC DNA]</scope>
    <source>
        <strain evidence="2 3">NPDC017990</strain>
    </source>
</reference>
<sequence>MSVMVLAGGHGCGVTVSCLALALSSARPSLLVEAAAKQASIRSGYRQGAWGGEVGLWHLAQAHLQNQLAEAFEAHLRPLDADGNRLLLPGLTDPTQASALAGTWEPLSLLLQAMDQHAGYDVVVDAGQVVVDGGGLHPSLFPAVLAHRADVVLLVVRNTLTSVAQTLPVARLLQAELEQRGSGADALRLLVIQELPMAAGGLRTDAIARRFAVPVVDMLPWDTTAGTLFTHGSQRPPKLMKLGLLKQARKTVQAIGVEVHTRRRALDMPAAPVSSPVVAGVLQRLSSSRQAPPAPVRDPRRGVNAHG</sequence>
<evidence type="ECO:0000256" key="1">
    <source>
        <dbReference type="SAM" id="MobiDB-lite"/>
    </source>
</evidence>
<dbReference type="Gene3D" id="3.40.50.300">
    <property type="entry name" value="P-loop containing nucleotide triphosphate hydrolases"/>
    <property type="match status" value="1"/>
</dbReference>
<comment type="caution">
    <text evidence="2">The sequence shown here is derived from an EMBL/GenBank/DDBJ whole genome shotgun (WGS) entry which is preliminary data.</text>
</comment>
<organism evidence="2 3">
    <name type="scientific">Streptomyces longisporoflavus</name>
    <dbReference type="NCBI Taxonomy" id="28044"/>
    <lineage>
        <taxon>Bacteria</taxon>
        <taxon>Bacillati</taxon>
        <taxon>Actinomycetota</taxon>
        <taxon>Actinomycetes</taxon>
        <taxon>Kitasatosporales</taxon>
        <taxon>Streptomycetaceae</taxon>
        <taxon>Streptomyces</taxon>
    </lineage>
</organism>
<dbReference type="Proteomes" id="UP001610818">
    <property type="component" value="Unassembled WGS sequence"/>
</dbReference>
<dbReference type="InterPro" id="IPR027417">
    <property type="entry name" value="P-loop_NTPase"/>
</dbReference>
<dbReference type="EMBL" id="JBIRGQ010000014">
    <property type="protein sequence ID" value="MFH8551742.1"/>
    <property type="molecule type" value="Genomic_DNA"/>
</dbReference>
<evidence type="ECO:0000313" key="3">
    <source>
        <dbReference type="Proteomes" id="UP001610818"/>
    </source>
</evidence>
<evidence type="ECO:0000313" key="2">
    <source>
        <dbReference type="EMBL" id="MFH8551742.1"/>
    </source>
</evidence>
<gene>
    <name evidence="2" type="ORF">ACH4F9_42880</name>
</gene>
<dbReference type="RefSeq" id="WP_397718806.1">
    <property type="nucleotide sequence ID" value="NZ_JBIRGN010000014.1"/>
</dbReference>
<accession>A0ABW7R398</accession>
<protein>
    <submittedName>
        <fullName evidence="2">Uncharacterized protein</fullName>
    </submittedName>
</protein>
<dbReference type="SUPFAM" id="SSF52540">
    <property type="entry name" value="P-loop containing nucleoside triphosphate hydrolases"/>
    <property type="match status" value="1"/>
</dbReference>
<feature type="region of interest" description="Disordered" evidence="1">
    <location>
        <begin position="284"/>
        <end position="307"/>
    </location>
</feature>